<gene>
    <name evidence="1" type="ORF">S03H2_29093</name>
</gene>
<accession>X1GSQ4</accession>
<reference evidence="1" key="1">
    <citation type="journal article" date="2014" name="Front. Microbiol.">
        <title>High frequency of phylogenetically diverse reductive dehalogenase-homologous genes in deep subseafloor sedimentary metagenomes.</title>
        <authorList>
            <person name="Kawai M."/>
            <person name="Futagami T."/>
            <person name="Toyoda A."/>
            <person name="Takaki Y."/>
            <person name="Nishi S."/>
            <person name="Hori S."/>
            <person name="Arai W."/>
            <person name="Tsubouchi T."/>
            <person name="Morono Y."/>
            <person name="Uchiyama I."/>
            <person name="Ito T."/>
            <person name="Fujiyama A."/>
            <person name="Inagaki F."/>
            <person name="Takami H."/>
        </authorList>
    </citation>
    <scope>NUCLEOTIDE SEQUENCE</scope>
    <source>
        <strain evidence="1">Expedition CK06-06</strain>
    </source>
</reference>
<organism evidence="1">
    <name type="scientific">marine sediment metagenome</name>
    <dbReference type="NCBI Taxonomy" id="412755"/>
    <lineage>
        <taxon>unclassified sequences</taxon>
        <taxon>metagenomes</taxon>
        <taxon>ecological metagenomes</taxon>
    </lineage>
</organism>
<name>X1GSQ4_9ZZZZ</name>
<dbReference type="EMBL" id="BARU01017547">
    <property type="protein sequence ID" value="GAH60931.1"/>
    <property type="molecule type" value="Genomic_DNA"/>
</dbReference>
<sequence>MRIKFKVIEFKTASPFFVWENEGSKPFTVRQVDRKDPRFRALEQWRPGYKWLIKSTNPNTGDYFYRELIGVRYMPGPHGSPNIESWLILYL</sequence>
<proteinExistence type="predicted"/>
<protein>
    <submittedName>
        <fullName evidence="1">Uncharacterized protein</fullName>
    </submittedName>
</protein>
<evidence type="ECO:0000313" key="1">
    <source>
        <dbReference type="EMBL" id="GAH60931.1"/>
    </source>
</evidence>
<comment type="caution">
    <text evidence="1">The sequence shown here is derived from an EMBL/GenBank/DDBJ whole genome shotgun (WGS) entry which is preliminary data.</text>
</comment>
<feature type="non-terminal residue" evidence="1">
    <location>
        <position position="91"/>
    </location>
</feature>
<dbReference type="AlphaFoldDB" id="X1GSQ4"/>